<accession>A0ABX2CV93</accession>
<dbReference type="EMBL" id="SRRZ01000029">
    <property type="protein sequence ID" value="NQE34332.1"/>
    <property type="molecule type" value="Genomic_DNA"/>
</dbReference>
<reference evidence="4 5" key="1">
    <citation type="journal article" date="2020" name="Sci. Rep.">
        <title>A novel cyanobacterial geosmin producer, revising GeoA distribution and dispersion patterns in Bacteria.</title>
        <authorList>
            <person name="Churro C."/>
            <person name="Semedo-Aguiar A.P."/>
            <person name="Silva A.D."/>
            <person name="Pereira-Leal J.B."/>
            <person name="Leite R.B."/>
        </authorList>
    </citation>
    <scope>NUCLEOTIDE SEQUENCE [LARGE SCALE GENOMIC DNA]</scope>
    <source>
        <strain evidence="4 5">IPMA8</strain>
    </source>
</reference>
<name>A0ABX2CV93_9CYAN</name>
<evidence type="ECO:0000259" key="3">
    <source>
        <dbReference type="Pfam" id="PF16861"/>
    </source>
</evidence>
<dbReference type="Gene3D" id="3.90.870.20">
    <property type="entry name" value="Carbamoyltransferase, C-terminal domain"/>
    <property type="match status" value="1"/>
</dbReference>
<gene>
    <name evidence="4" type="primary">novN</name>
    <name evidence="4" type="ORF">E5S67_02056</name>
</gene>
<dbReference type="PANTHER" id="PTHR34847">
    <property type="entry name" value="NODULATION PROTEIN U"/>
    <property type="match status" value="1"/>
</dbReference>
<dbReference type="EC" id="2.1.3.12" evidence="4"/>
<dbReference type="GO" id="GO:0016740">
    <property type="term" value="F:transferase activity"/>
    <property type="evidence" value="ECO:0007669"/>
    <property type="project" value="UniProtKB-KW"/>
</dbReference>
<evidence type="ECO:0000313" key="4">
    <source>
        <dbReference type="EMBL" id="NQE34332.1"/>
    </source>
</evidence>
<dbReference type="RefSeq" id="WP_172186943.1">
    <property type="nucleotide sequence ID" value="NZ_CAWPPK010000212.1"/>
</dbReference>
<dbReference type="CDD" id="cd24098">
    <property type="entry name" value="ASKHA_NBD_TobZ_N"/>
    <property type="match status" value="1"/>
</dbReference>
<dbReference type="Pfam" id="PF02543">
    <property type="entry name" value="Carbam_trans_N"/>
    <property type="match status" value="1"/>
</dbReference>
<comment type="similarity">
    <text evidence="1">Belongs to the NodU/CmcH family.</text>
</comment>
<dbReference type="Pfam" id="PF16861">
    <property type="entry name" value="Carbam_trans_C"/>
    <property type="match status" value="1"/>
</dbReference>
<dbReference type="InterPro" id="IPR003696">
    <property type="entry name" value="Carbtransf_dom"/>
</dbReference>
<dbReference type="InterPro" id="IPR043129">
    <property type="entry name" value="ATPase_NBD"/>
</dbReference>
<evidence type="ECO:0000259" key="2">
    <source>
        <dbReference type="Pfam" id="PF02543"/>
    </source>
</evidence>
<keyword evidence="4" id="KW-0808">Transferase</keyword>
<evidence type="ECO:0000256" key="1">
    <source>
        <dbReference type="ARBA" id="ARBA00006129"/>
    </source>
</evidence>
<protein>
    <submittedName>
        <fullName evidence="4">Decarbamoylnovobiocin carbamoyltransferase</fullName>
        <ecNumber evidence="4">2.1.3.12</ecNumber>
    </submittedName>
</protein>
<keyword evidence="5" id="KW-1185">Reference proteome</keyword>
<dbReference type="InterPro" id="IPR038152">
    <property type="entry name" value="Carbam_trans_C_sf"/>
</dbReference>
<comment type="caution">
    <text evidence="4">The sequence shown here is derived from an EMBL/GenBank/DDBJ whole genome shotgun (WGS) entry which is preliminary data.</text>
</comment>
<evidence type="ECO:0000313" key="5">
    <source>
        <dbReference type="Proteomes" id="UP000702425"/>
    </source>
</evidence>
<sequence>MNILGISAYYHDSAAALIRDGEIIAAAQEERFSRKKHDARFPKNAIAYCLKEANIDLRELDRIVFYDKPLVKFERLLETYLAYAPQGFRSFVAAMPIWLKEKLYLKTMLKRDLAAIANCKTNKLPSLLFTEHHQSHAASAFFPSPFQKAAVLCLDGVGEWATTSVWLGDGNELTPQWEIDFPHSLGLLYSAFTYYTGFKVNSGEYKLMGLAPYGEPKYVDKILNYLIDLKDDGTFRLNMDYFNYTVGLTMTNKKFDELFEGPPRQAEGKLTQREMDIAASIQVVTEEVVLRLCRTVKKELNVDYLCLAGGVALNCVANGRLLREGIFKDIWIQPAAGDAGGALGAALAIWYQYCEQTRTVSANSTANSIESLKTELVTTNAAVEERTEVLTANQAVATVAKSVAHLTCHDQMRGSYLGPRFTDAEILEYLDAVKASYHRLDDAELMPQLAEILEQGNVVGWFQGRMEFGPRALGGRSIVGDPRSAKMQSVMNLKIKYRESFRPFAPSILAERVADYFEIDHSSPYMLLVAPVKASLRIPMTAEQEQLFGIEKLNIPRSEIPAVTHVDYSARIQTVHKETNPRYYDLISHFEERSGCSIVVNTSFNVRGEPIVCTPEDAYRCFMRTEMDYLVLENYLLPKSEQIPWKQDDAWKNEFELD</sequence>
<dbReference type="InterPro" id="IPR031730">
    <property type="entry name" value="Carbam_trans_C"/>
</dbReference>
<feature type="domain" description="Carbamoyltransferase" evidence="2">
    <location>
        <begin position="3"/>
        <end position="347"/>
    </location>
</feature>
<feature type="domain" description="Carbamoyltransferase C-terminal" evidence="3">
    <location>
        <begin position="450"/>
        <end position="638"/>
    </location>
</feature>
<proteinExistence type="inferred from homology"/>
<dbReference type="PANTHER" id="PTHR34847:SF1">
    <property type="entry name" value="NODULATION PROTEIN U"/>
    <property type="match status" value="1"/>
</dbReference>
<dbReference type="InterPro" id="IPR051338">
    <property type="entry name" value="NodU/CmcH_Carbamoyltrnsfr"/>
</dbReference>
<organism evidence="4 5">
    <name type="scientific">Microcoleus asticus IPMA8</name>
    <dbReference type="NCBI Taxonomy" id="2563858"/>
    <lineage>
        <taxon>Bacteria</taxon>
        <taxon>Bacillati</taxon>
        <taxon>Cyanobacteriota</taxon>
        <taxon>Cyanophyceae</taxon>
        <taxon>Oscillatoriophycideae</taxon>
        <taxon>Oscillatoriales</taxon>
        <taxon>Microcoleaceae</taxon>
        <taxon>Microcoleus</taxon>
        <taxon>Microcoleus asticus</taxon>
    </lineage>
</organism>
<dbReference type="Gene3D" id="3.30.420.40">
    <property type="match status" value="2"/>
</dbReference>
<dbReference type="SUPFAM" id="SSF53067">
    <property type="entry name" value="Actin-like ATPase domain"/>
    <property type="match status" value="1"/>
</dbReference>
<dbReference type="Proteomes" id="UP000702425">
    <property type="component" value="Unassembled WGS sequence"/>
</dbReference>